<evidence type="ECO:0008006" key="11">
    <source>
        <dbReference type="Google" id="ProtNLM"/>
    </source>
</evidence>
<dbReference type="GO" id="GO:0022857">
    <property type="term" value="F:transmembrane transporter activity"/>
    <property type="evidence" value="ECO:0007669"/>
    <property type="project" value="InterPro"/>
</dbReference>
<evidence type="ECO:0000256" key="6">
    <source>
        <dbReference type="ARBA" id="ARBA00023136"/>
    </source>
</evidence>
<evidence type="ECO:0000256" key="1">
    <source>
        <dbReference type="ARBA" id="ARBA00004162"/>
    </source>
</evidence>
<evidence type="ECO:0000256" key="4">
    <source>
        <dbReference type="ARBA" id="ARBA00022692"/>
    </source>
</evidence>
<dbReference type="GO" id="GO:0005886">
    <property type="term" value="C:plasma membrane"/>
    <property type="evidence" value="ECO:0007669"/>
    <property type="project" value="UniProtKB-SubCell"/>
</dbReference>
<keyword evidence="6 8" id="KW-0472">Membrane</keyword>
<keyword evidence="5 8" id="KW-1133">Transmembrane helix</keyword>
<gene>
    <name evidence="9" type="ORF">HMPREF9944_01141</name>
</gene>
<evidence type="ECO:0000313" key="9">
    <source>
        <dbReference type="EMBL" id="EHO71285.1"/>
    </source>
</evidence>
<dbReference type="Proteomes" id="UP000003167">
    <property type="component" value="Unassembled WGS sequence"/>
</dbReference>
<keyword evidence="7" id="KW-0653">Protein transport</keyword>
<dbReference type="OrthoDB" id="9810103at2"/>
<name>H1HLU7_9BACT</name>
<comment type="similarity">
    <text evidence="2 7">Belongs to the ExbD/TolR family.</text>
</comment>
<reference evidence="9 10" key="1">
    <citation type="submission" date="2011-12" db="EMBL/GenBank/DDBJ databases">
        <title>The Genome Sequence of Prevotella maculosa OT 289.</title>
        <authorList>
            <consortium name="The Broad Institute Genome Sequencing Platform"/>
            <person name="Earl A."/>
            <person name="Ward D."/>
            <person name="Feldgarden M."/>
            <person name="Gevers D."/>
            <person name="Izard J."/>
            <person name="Blanton J.M."/>
            <person name="Mathney J."/>
            <person name="Tanner A.C."/>
            <person name="Dewhirst F.E."/>
            <person name="Young S.K."/>
            <person name="Zeng Q."/>
            <person name="Gargeya S."/>
            <person name="Fitzgerald M."/>
            <person name="Haas B."/>
            <person name="Abouelleil A."/>
            <person name="Alvarado L."/>
            <person name="Arachchi H.M."/>
            <person name="Berlin A."/>
            <person name="Chapman S.B."/>
            <person name="Gearin G."/>
            <person name="Goldberg J."/>
            <person name="Griggs A."/>
            <person name="Gujja S."/>
            <person name="Hansen M."/>
            <person name="Heiman D."/>
            <person name="Howarth C."/>
            <person name="Larimer J."/>
            <person name="Lui A."/>
            <person name="MacDonald P.J.P."/>
            <person name="McCowen C."/>
            <person name="Montmayeur A."/>
            <person name="Murphy C."/>
            <person name="Neiman D."/>
            <person name="Pearson M."/>
            <person name="Priest M."/>
            <person name="Roberts A."/>
            <person name="Saif S."/>
            <person name="Shea T."/>
            <person name="Sisk P."/>
            <person name="Stolte C."/>
            <person name="Sykes S."/>
            <person name="Wortman J."/>
            <person name="Nusbaum C."/>
            <person name="Birren B."/>
        </authorList>
    </citation>
    <scope>NUCLEOTIDE SEQUENCE [LARGE SCALE GENOMIC DNA]</scope>
    <source>
        <strain evidence="9 10">OT 289</strain>
    </source>
</reference>
<keyword evidence="7" id="KW-0813">Transport</keyword>
<dbReference type="RefSeq" id="WP_008565019.1">
    <property type="nucleotide sequence ID" value="NZ_JH594502.1"/>
</dbReference>
<evidence type="ECO:0000256" key="7">
    <source>
        <dbReference type="RuleBase" id="RU003879"/>
    </source>
</evidence>
<dbReference type="PATRIC" id="fig|999422.3.peg.1180"/>
<accession>H1HLU7</accession>
<comment type="caution">
    <text evidence="9">The sequence shown here is derived from an EMBL/GenBank/DDBJ whole genome shotgun (WGS) entry which is preliminary data.</text>
</comment>
<evidence type="ECO:0000256" key="5">
    <source>
        <dbReference type="ARBA" id="ARBA00022989"/>
    </source>
</evidence>
<dbReference type="AlphaFoldDB" id="H1HLU7"/>
<dbReference type="GO" id="GO:0015031">
    <property type="term" value="P:protein transport"/>
    <property type="evidence" value="ECO:0007669"/>
    <property type="project" value="UniProtKB-KW"/>
</dbReference>
<sequence length="163" mass="18583">MSRFRRRSHEMPGLNTASLPDLIFSVLFFFMIVTHMRKETLKVECQVPQGRELTRLTKKSAVSYIHIGRPFDGKYPAAGMIFDGSCIQLNDKYVTPAEIIDYISAERNRLSPEDKQAMTVSIKADKDTKMRVINAVKQALRQAKALKINYSAVENGRIKSEKE</sequence>
<comment type="subcellular location">
    <subcellularLocation>
        <location evidence="1">Cell membrane</location>
        <topology evidence="1">Single-pass membrane protein</topology>
    </subcellularLocation>
    <subcellularLocation>
        <location evidence="7">Cell membrane</location>
        <topology evidence="7">Single-pass type II membrane protein</topology>
    </subcellularLocation>
</comment>
<evidence type="ECO:0000256" key="3">
    <source>
        <dbReference type="ARBA" id="ARBA00022475"/>
    </source>
</evidence>
<evidence type="ECO:0000256" key="2">
    <source>
        <dbReference type="ARBA" id="ARBA00005811"/>
    </source>
</evidence>
<dbReference type="InterPro" id="IPR003400">
    <property type="entry name" value="ExbD"/>
</dbReference>
<keyword evidence="3" id="KW-1003">Cell membrane</keyword>
<dbReference type="HOGENOM" id="CLU_139779_0_0_10"/>
<organism evidence="9 10">
    <name type="scientific">Segatella maculosa OT 289</name>
    <dbReference type="NCBI Taxonomy" id="999422"/>
    <lineage>
        <taxon>Bacteria</taxon>
        <taxon>Pseudomonadati</taxon>
        <taxon>Bacteroidota</taxon>
        <taxon>Bacteroidia</taxon>
        <taxon>Bacteroidales</taxon>
        <taxon>Prevotellaceae</taxon>
        <taxon>Segatella</taxon>
    </lineage>
</organism>
<dbReference type="STRING" id="999422.HMPREF9944_01141"/>
<proteinExistence type="inferred from homology"/>
<dbReference type="Pfam" id="PF02472">
    <property type="entry name" value="ExbD"/>
    <property type="match status" value="1"/>
</dbReference>
<evidence type="ECO:0000313" key="10">
    <source>
        <dbReference type="Proteomes" id="UP000003167"/>
    </source>
</evidence>
<feature type="transmembrane region" description="Helical" evidence="8">
    <location>
        <begin position="12"/>
        <end position="33"/>
    </location>
</feature>
<evidence type="ECO:0000256" key="8">
    <source>
        <dbReference type="SAM" id="Phobius"/>
    </source>
</evidence>
<protein>
    <recommendedName>
        <fullName evidence="11">Biopolymer transporter ExbD</fullName>
    </recommendedName>
</protein>
<dbReference type="EMBL" id="AGEK01000021">
    <property type="protein sequence ID" value="EHO71285.1"/>
    <property type="molecule type" value="Genomic_DNA"/>
</dbReference>
<keyword evidence="4 7" id="KW-0812">Transmembrane</keyword>
<keyword evidence="10" id="KW-1185">Reference proteome</keyword>